<evidence type="ECO:0000256" key="5">
    <source>
        <dbReference type="ARBA" id="ARBA00023136"/>
    </source>
</evidence>
<dbReference type="PANTHER" id="PTHR40035">
    <property type="entry name" value="ATP SYNTHASE PROTEIN I"/>
    <property type="match status" value="1"/>
</dbReference>
<comment type="caution">
    <text evidence="7">The sequence shown here is derived from an EMBL/GenBank/DDBJ whole genome shotgun (WGS) entry which is preliminary data.</text>
</comment>
<proteinExistence type="predicted"/>
<dbReference type="EMBL" id="WMIB01000010">
    <property type="protein sequence ID" value="MTH54020.1"/>
    <property type="molecule type" value="Genomic_DNA"/>
</dbReference>
<dbReference type="PANTHER" id="PTHR40035:SF1">
    <property type="entry name" value="ATP SYNTHASE PROTEIN I"/>
    <property type="match status" value="1"/>
</dbReference>
<reference evidence="7 8" key="1">
    <citation type="journal article" date="2017" name="Int. J. Syst. Evol. Microbiol.">
        <title>Bacillus mangrovi sp. nov., isolated from a sediment sample from a mangrove forest.</title>
        <authorList>
            <person name="Gupta V."/>
            <person name="Singh P.K."/>
            <person name="Korpole S."/>
            <person name="Tanuku N.R.S."/>
            <person name="Pinnaka A.K."/>
        </authorList>
    </citation>
    <scope>NUCLEOTIDE SEQUENCE [LARGE SCALE GENOMIC DNA]</scope>
    <source>
        <strain evidence="7 8">KCTC 33872</strain>
    </source>
</reference>
<evidence type="ECO:0000256" key="1">
    <source>
        <dbReference type="ARBA" id="ARBA00004651"/>
    </source>
</evidence>
<dbReference type="OrthoDB" id="2355635at2"/>
<evidence type="ECO:0000256" key="6">
    <source>
        <dbReference type="SAM" id="Phobius"/>
    </source>
</evidence>
<organism evidence="7 8">
    <name type="scientific">Metabacillus mangrovi</name>
    <dbReference type="NCBI Taxonomy" id="1491830"/>
    <lineage>
        <taxon>Bacteria</taxon>
        <taxon>Bacillati</taxon>
        <taxon>Bacillota</taxon>
        <taxon>Bacilli</taxon>
        <taxon>Bacillales</taxon>
        <taxon>Bacillaceae</taxon>
        <taxon>Metabacillus</taxon>
    </lineage>
</organism>
<comment type="subcellular location">
    <subcellularLocation>
        <location evidence="1">Cell membrane</location>
        <topology evidence="1">Multi-pass membrane protein</topology>
    </subcellularLocation>
</comment>
<evidence type="ECO:0000256" key="4">
    <source>
        <dbReference type="ARBA" id="ARBA00022989"/>
    </source>
</evidence>
<dbReference type="AlphaFoldDB" id="A0A7X2S5R8"/>
<keyword evidence="2" id="KW-1003">Cell membrane</keyword>
<evidence type="ECO:0000256" key="2">
    <source>
        <dbReference type="ARBA" id="ARBA00022475"/>
    </source>
</evidence>
<feature type="transmembrane region" description="Helical" evidence="6">
    <location>
        <begin position="34"/>
        <end position="53"/>
    </location>
</feature>
<keyword evidence="4 6" id="KW-1133">Transmembrane helix</keyword>
<accession>A0A7X2S5R8</accession>
<feature type="transmembrane region" description="Helical" evidence="6">
    <location>
        <begin position="12"/>
        <end position="28"/>
    </location>
</feature>
<dbReference type="RefSeq" id="WP_155112547.1">
    <property type="nucleotide sequence ID" value="NZ_WMIB01000010.1"/>
</dbReference>
<evidence type="ECO:0000313" key="7">
    <source>
        <dbReference type="EMBL" id="MTH54020.1"/>
    </source>
</evidence>
<gene>
    <name evidence="7" type="ORF">GKZ89_11435</name>
</gene>
<keyword evidence="8" id="KW-1185">Reference proteome</keyword>
<dbReference type="GO" id="GO:0005886">
    <property type="term" value="C:plasma membrane"/>
    <property type="evidence" value="ECO:0007669"/>
    <property type="project" value="UniProtKB-SubCell"/>
</dbReference>
<evidence type="ECO:0000313" key="8">
    <source>
        <dbReference type="Proteomes" id="UP000434639"/>
    </source>
</evidence>
<protein>
    <submittedName>
        <fullName evidence="7">ATP synthase subunit</fullName>
    </submittedName>
</protein>
<keyword evidence="3 6" id="KW-0812">Transmembrane</keyword>
<dbReference type="Pfam" id="PF03899">
    <property type="entry name" value="ATP-synt_I"/>
    <property type="match status" value="1"/>
</dbReference>
<dbReference type="Proteomes" id="UP000434639">
    <property type="component" value="Unassembled WGS sequence"/>
</dbReference>
<dbReference type="InterPro" id="IPR039072">
    <property type="entry name" value="ATP_synth_I_Bacilli"/>
</dbReference>
<feature type="transmembrane region" description="Helical" evidence="6">
    <location>
        <begin position="74"/>
        <end position="91"/>
    </location>
</feature>
<evidence type="ECO:0000256" key="3">
    <source>
        <dbReference type="ARBA" id="ARBA00022692"/>
    </source>
</evidence>
<dbReference type="InterPro" id="IPR005598">
    <property type="entry name" value="ATP_synth_I"/>
</dbReference>
<name>A0A7X2S5R8_9BACI</name>
<feature type="transmembrane region" description="Helical" evidence="6">
    <location>
        <begin position="97"/>
        <end position="117"/>
    </location>
</feature>
<sequence length="127" mass="14415">MSELHLMNQRYFKYIIYLLAIYVLGWGFTEYRDVFLGLITGTVCSLFNLWTMIRGQKRFSNAVEYGGKTGSLGMLSRMAAAGLGVLISLRYPEEVSLVATAIGIVTIHIVIMIDFLIQTLRNKLEER</sequence>
<keyword evidence="5 6" id="KW-0472">Membrane</keyword>